<comment type="caution">
    <text evidence="2">The sequence shown here is derived from an EMBL/GenBank/DDBJ whole genome shotgun (WGS) entry which is preliminary data.</text>
</comment>
<sequence length="199" mass="22489">MEKRKMEDREKASPNLGFEVYLVAPKLLKDGNSDAAWMAYPTANHCCCSTGQWTIHRRRVFFPSSFWNTENELHFAAFSAAAVCEAHLSVYDLAFGMLFMATERTCLAVGSSAVDATHLAYVIIEKNLNAFEMVMDMGVALELDVDWKLEGFVSREKLEKSIERKSFKRNTLGFYNFQVMQLGWPTLLPITVAVLLVNG</sequence>
<dbReference type="Proteomes" id="UP001085076">
    <property type="component" value="Unassembled WGS sequence"/>
</dbReference>
<protein>
    <submittedName>
        <fullName evidence="2">Uncharacterized protein</fullName>
    </submittedName>
</protein>
<dbReference type="AlphaFoldDB" id="A0A9D5BUF4"/>
<reference evidence="2 3" key="1">
    <citation type="journal article" date="2022" name="Hortic Res">
        <title>The genome of Dioscorea zingiberensis sheds light on the biosynthesis, origin and evolution of the medicinally important diosgenin saponins.</title>
        <authorList>
            <person name="Li Y."/>
            <person name="Tan C."/>
            <person name="Li Z."/>
            <person name="Guo J."/>
            <person name="Li S."/>
            <person name="Chen X."/>
            <person name="Wang C."/>
            <person name="Dai X."/>
            <person name="Yang H."/>
            <person name="Song W."/>
            <person name="Hou L."/>
            <person name="Xu J."/>
            <person name="Tong Z."/>
            <person name="Xu A."/>
            <person name="Yuan X."/>
            <person name="Wang W."/>
            <person name="Yang Q."/>
            <person name="Chen L."/>
            <person name="Sun Z."/>
            <person name="Wang K."/>
            <person name="Pan B."/>
            <person name="Chen J."/>
            <person name="Bao Y."/>
            <person name="Liu F."/>
            <person name="Qi X."/>
            <person name="Gang D.R."/>
            <person name="Wen J."/>
            <person name="Li J."/>
        </authorList>
    </citation>
    <scope>NUCLEOTIDE SEQUENCE [LARGE SCALE GENOMIC DNA]</scope>
    <source>
        <strain evidence="2">Dzin_1.0</strain>
    </source>
</reference>
<keyword evidence="1" id="KW-1133">Transmembrane helix</keyword>
<organism evidence="2 3">
    <name type="scientific">Dioscorea zingiberensis</name>
    <dbReference type="NCBI Taxonomy" id="325984"/>
    <lineage>
        <taxon>Eukaryota</taxon>
        <taxon>Viridiplantae</taxon>
        <taxon>Streptophyta</taxon>
        <taxon>Embryophyta</taxon>
        <taxon>Tracheophyta</taxon>
        <taxon>Spermatophyta</taxon>
        <taxon>Magnoliopsida</taxon>
        <taxon>Liliopsida</taxon>
        <taxon>Dioscoreales</taxon>
        <taxon>Dioscoreaceae</taxon>
        <taxon>Dioscorea</taxon>
    </lineage>
</organism>
<dbReference type="EMBL" id="JAGGNH010000062">
    <property type="protein sequence ID" value="KAJ0960740.1"/>
    <property type="molecule type" value="Genomic_DNA"/>
</dbReference>
<evidence type="ECO:0000313" key="3">
    <source>
        <dbReference type="Proteomes" id="UP001085076"/>
    </source>
</evidence>
<proteinExistence type="predicted"/>
<gene>
    <name evidence="2" type="ORF">J5N97_001389</name>
</gene>
<keyword evidence="1" id="KW-0812">Transmembrane</keyword>
<feature type="transmembrane region" description="Helical" evidence="1">
    <location>
        <begin position="174"/>
        <end position="197"/>
    </location>
</feature>
<evidence type="ECO:0000256" key="1">
    <source>
        <dbReference type="SAM" id="Phobius"/>
    </source>
</evidence>
<name>A0A9D5BUF4_9LILI</name>
<evidence type="ECO:0000313" key="2">
    <source>
        <dbReference type="EMBL" id="KAJ0960740.1"/>
    </source>
</evidence>
<keyword evidence="3" id="KW-1185">Reference proteome</keyword>
<accession>A0A9D5BUF4</accession>
<keyword evidence="1" id="KW-0472">Membrane</keyword>